<feature type="non-terminal residue" evidence="4">
    <location>
        <position position="60"/>
    </location>
</feature>
<dbReference type="SUPFAM" id="SSF160369">
    <property type="entry name" value="Ribosomal protein L10-like"/>
    <property type="match status" value="1"/>
</dbReference>
<evidence type="ECO:0000256" key="3">
    <source>
        <dbReference type="ARBA" id="ARBA00035502"/>
    </source>
</evidence>
<protein>
    <recommendedName>
        <fullName evidence="2">Large ribosomal subunit protein uL10</fullName>
    </recommendedName>
    <alternativeName>
        <fullName evidence="3">50S ribosomal protein L10</fullName>
    </alternativeName>
</protein>
<gene>
    <name evidence="4" type="ORF">A3A08_00800</name>
</gene>
<dbReference type="Proteomes" id="UP000176406">
    <property type="component" value="Unassembled WGS sequence"/>
</dbReference>
<keyword evidence="4" id="KW-0689">Ribosomal protein</keyword>
<reference evidence="4 5" key="1">
    <citation type="journal article" date="2016" name="Nat. Commun.">
        <title>Thousands of microbial genomes shed light on interconnected biogeochemical processes in an aquifer system.</title>
        <authorList>
            <person name="Anantharaman K."/>
            <person name="Brown C.T."/>
            <person name="Hug L.A."/>
            <person name="Sharon I."/>
            <person name="Castelle C.J."/>
            <person name="Probst A.J."/>
            <person name="Thomas B.C."/>
            <person name="Singh A."/>
            <person name="Wilkins M.J."/>
            <person name="Karaoz U."/>
            <person name="Brodie E.L."/>
            <person name="Williams K.H."/>
            <person name="Hubbard S.S."/>
            <person name="Banfield J.F."/>
        </authorList>
    </citation>
    <scope>NUCLEOTIDE SEQUENCE [LARGE SCALE GENOMIC DNA]</scope>
</reference>
<name>A0A1G2EBG0_9BACT</name>
<proteinExistence type="inferred from homology"/>
<dbReference type="InterPro" id="IPR001790">
    <property type="entry name" value="Ribosomal_uL10"/>
</dbReference>
<sequence>MLSKTKKAEILKDLKDKVAKQKAMVFVDFTGLKVKDISKLRKELKKNQNEMKVAKKTLVN</sequence>
<comment type="similarity">
    <text evidence="1">Belongs to the universal ribosomal protein uL10 family.</text>
</comment>
<dbReference type="InterPro" id="IPR043141">
    <property type="entry name" value="Ribosomal_uL10-like_sf"/>
</dbReference>
<dbReference type="EMBL" id="MHMG01000030">
    <property type="protein sequence ID" value="OGZ22952.1"/>
    <property type="molecule type" value="Genomic_DNA"/>
</dbReference>
<accession>A0A1G2EBG0</accession>
<evidence type="ECO:0000313" key="5">
    <source>
        <dbReference type="Proteomes" id="UP000176406"/>
    </source>
</evidence>
<organism evidence="4 5">
    <name type="scientific">Candidatus Nealsonbacteria bacterium RIFCSPLOWO2_01_FULL_41_9</name>
    <dbReference type="NCBI Taxonomy" id="1801671"/>
    <lineage>
        <taxon>Bacteria</taxon>
        <taxon>Candidatus Nealsoniibacteriota</taxon>
    </lineage>
</organism>
<comment type="caution">
    <text evidence="4">The sequence shown here is derived from an EMBL/GenBank/DDBJ whole genome shotgun (WGS) entry which is preliminary data.</text>
</comment>
<dbReference type="GO" id="GO:0005840">
    <property type="term" value="C:ribosome"/>
    <property type="evidence" value="ECO:0007669"/>
    <property type="project" value="UniProtKB-KW"/>
</dbReference>
<dbReference type="AlphaFoldDB" id="A0A1G2EBG0"/>
<keyword evidence="4" id="KW-0687">Ribonucleoprotein</keyword>
<evidence type="ECO:0000313" key="4">
    <source>
        <dbReference type="EMBL" id="OGZ22952.1"/>
    </source>
</evidence>
<evidence type="ECO:0000256" key="2">
    <source>
        <dbReference type="ARBA" id="ARBA00035202"/>
    </source>
</evidence>
<evidence type="ECO:0000256" key="1">
    <source>
        <dbReference type="ARBA" id="ARBA00008889"/>
    </source>
</evidence>
<dbReference type="Gene3D" id="3.30.70.1730">
    <property type="match status" value="1"/>
</dbReference>
<dbReference type="Pfam" id="PF00466">
    <property type="entry name" value="Ribosomal_L10"/>
    <property type="match status" value="1"/>
</dbReference>